<keyword evidence="1" id="KW-0812">Transmembrane</keyword>
<organism evidence="2 3">
    <name type="scientific">Caenorhabditis tropicalis</name>
    <dbReference type="NCBI Taxonomy" id="1561998"/>
    <lineage>
        <taxon>Eukaryota</taxon>
        <taxon>Metazoa</taxon>
        <taxon>Ecdysozoa</taxon>
        <taxon>Nematoda</taxon>
        <taxon>Chromadorea</taxon>
        <taxon>Rhabditida</taxon>
        <taxon>Rhabditina</taxon>
        <taxon>Rhabditomorpha</taxon>
        <taxon>Rhabditoidea</taxon>
        <taxon>Rhabditidae</taxon>
        <taxon>Peloderinae</taxon>
        <taxon>Caenorhabditis</taxon>
    </lineage>
</organism>
<dbReference type="InterPro" id="IPR053220">
    <property type="entry name" value="Nematode_rcpt-like_serp_H"/>
</dbReference>
<accession>A0A1I7UU57</accession>
<name>A0A1I7UU57_9PELO</name>
<dbReference type="WBParaSite" id="Csp11.Scaffold630.g19371.t2">
    <property type="protein sequence ID" value="Csp11.Scaffold630.g19371.t2"/>
    <property type="gene ID" value="Csp11.Scaffold630.g19371"/>
</dbReference>
<feature type="transmembrane region" description="Helical" evidence="1">
    <location>
        <begin position="179"/>
        <end position="199"/>
    </location>
</feature>
<keyword evidence="2" id="KW-1185">Reference proteome</keyword>
<protein>
    <submittedName>
        <fullName evidence="3">Serpentine Receptor, class H</fullName>
    </submittedName>
</protein>
<feature type="transmembrane region" description="Helical" evidence="1">
    <location>
        <begin position="69"/>
        <end position="88"/>
    </location>
</feature>
<feature type="transmembrane region" description="Helical" evidence="1">
    <location>
        <begin position="211"/>
        <end position="232"/>
    </location>
</feature>
<proteinExistence type="predicted"/>
<feature type="transmembrane region" description="Helical" evidence="1">
    <location>
        <begin position="7"/>
        <end position="24"/>
    </location>
</feature>
<dbReference type="PANTHER" id="PTHR22941:SF51">
    <property type="entry name" value="SERPENTINE RECEPTOR, CLASS H-RELATED"/>
    <property type="match status" value="1"/>
</dbReference>
<sequence>MSTPYIFLHNIAFLGVGLFSYLGVSQTFQLVSGIITLILICSSYIYLFETRSSSLQMNKWKMKRPWVRGIYHLVVFLVGFTVIPLIYLKPEDQLAAKLDSLAWDPCPTREFFDNPVLIVSTDPNLIRFVFWFLAPCFLLNITFHLVFHVSCTVFYLYLSPNKSTSVEHRKNQQKFFLGILLQTAIPCILLLNLGFVVIYDGIFHSLSQKAFNLAFIFCTAHGIVESVTILIVHRSYREAVRNIGKKKKKVSDIREPAILQKYVRI</sequence>
<keyword evidence="1" id="KW-1133">Transmembrane helix</keyword>
<dbReference type="Pfam" id="PF10318">
    <property type="entry name" value="7TM_GPCR_Srh"/>
    <property type="match status" value="1"/>
</dbReference>
<dbReference type="Proteomes" id="UP000095282">
    <property type="component" value="Unplaced"/>
</dbReference>
<dbReference type="eggNOG" id="ENOG502TJH7">
    <property type="taxonomic scope" value="Eukaryota"/>
</dbReference>
<feature type="transmembrane region" description="Helical" evidence="1">
    <location>
        <begin position="30"/>
        <end position="48"/>
    </location>
</feature>
<feature type="transmembrane region" description="Helical" evidence="1">
    <location>
        <begin position="128"/>
        <end position="158"/>
    </location>
</feature>
<evidence type="ECO:0000313" key="2">
    <source>
        <dbReference type="Proteomes" id="UP000095282"/>
    </source>
</evidence>
<dbReference type="AlphaFoldDB" id="A0A1I7UU57"/>
<evidence type="ECO:0000313" key="3">
    <source>
        <dbReference type="WBParaSite" id="Csp11.Scaffold630.g19371.t2"/>
    </source>
</evidence>
<dbReference type="PANTHER" id="PTHR22941">
    <property type="entry name" value="SERPENTINE RECEPTOR"/>
    <property type="match status" value="1"/>
</dbReference>
<keyword evidence="1" id="KW-0472">Membrane</keyword>
<dbReference type="InterPro" id="IPR019422">
    <property type="entry name" value="7TM_GPCR_serpentine_rcpt_Srh"/>
</dbReference>
<reference evidence="3" key="1">
    <citation type="submission" date="2016-11" db="UniProtKB">
        <authorList>
            <consortium name="WormBaseParasite"/>
        </authorList>
    </citation>
    <scope>IDENTIFICATION</scope>
</reference>
<evidence type="ECO:0000256" key="1">
    <source>
        <dbReference type="SAM" id="Phobius"/>
    </source>
</evidence>